<reference evidence="6 7" key="1">
    <citation type="journal article" date="2018" name="FEMS Microbiol. Ecol.">
        <title>Co-invading symbiotic mutualists of Medicago polymorpha retain high ancestral diversity and contain diverse accessory genomes.</title>
        <authorList>
            <person name="Porter S.S."/>
            <person name="Faber-Hammond J.J."/>
            <person name="Friesen M.L."/>
        </authorList>
    </citation>
    <scope>NUCLEOTIDE SEQUENCE [LARGE SCALE GENOMIC DNA]</scope>
    <source>
        <strain evidence="6 7">Str16</strain>
    </source>
</reference>
<dbReference type="InterPro" id="IPR036250">
    <property type="entry name" value="AcylCo_DH-like_C"/>
</dbReference>
<name>A0ABX4TAA0_9HYPH</name>
<dbReference type="SUPFAM" id="SSF47203">
    <property type="entry name" value="Acyl-CoA dehydrogenase C-terminal domain-like"/>
    <property type="match status" value="1"/>
</dbReference>
<feature type="domain" description="HpaB/PvcC/4-BUDH N-terminal" evidence="5">
    <location>
        <begin position="13"/>
        <end position="276"/>
    </location>
</feature>
<dbReference type="InterPro" id="IPR046373">
    <property type="entry name" value="Acyl-CoA_Oxase/DH_mid-dom_sf"/>
</dbReference>
<evidence type="ECO:0000313" key="6">
    <source>
        <dbReference type="EMBL" id="PLT91074.1"/>
    </source>
</evidence>
<dbReference type="PANTHER" id="PTHR36117:SF3">
    <property type="entry name" value="4-HYDROXYPHENYLACETATE 3-MONOOXYGENASE-RELATED"/>
    <property type="match status" value="1"/>
</dbReference>
<dbReference type="InterPro" id="IPR024674">
    <property type="entry name" value="HpaB/PvcC/4-BUDH_N"/>
</dbReference>
<dbReference type="PIRSF" id="PIRSF000331">
    <property type="entry name" value="HpaA_HpaB"/>
    <property type="match status" value="1"/>
</dbReference>
<dbReference type="SUPFAM" id="SSF56645">
    <property type="entry name" value="Acyl-CoA dehydrogenase NM domain-like"/>
    <property type="match status" value="1"/>
</dbReference>
<dbReference type="Pfam" id="PF03241">
    <property type="entry name" value="HpaB"/>
    <property type="match status" value="1"/>
</dbReference>
<evidence type="ECO:0000256" key="3">
    <source>
        <dbReference type="ARBA" id="ARBA00023002"/>
    </source>
</evidence>
<dbReference type="RefSeq" id="WP_101778383.1">
    <property type="nucleotide sequence ID" value="NZ_NBUC01000191.1"/>
</dbReference>
<dbReference type="Gene3D" id="2.40.110.10">
    <property type="entry name" value="Butyryl-CoA Dehydrogenase, subunit A, domain 2"/>
    <property type="match status" value="1"/>
</dbReference>
<proteinExistence type="predicted"/>
<dbReference type="InterPro" id="IPR024719">
    <property type="entry name" value="HpaB/PvcC/4-BUDH_C"/>
</dbReference>
<dbReference type="Gene3D" id="1.10.3140.10">
    <property type="entry name" value="4-hydroxybutyryl-coa dehydratase, domain 1"/>
    <property type="match status" value="1"/>
</dbReference>
<protein>
    <submittedName>
        <fullName evidence="6">4-hydroxyphenylacetate 3-hydroxylase</fullName>
    </submittedName>
</protein>
<feature type="domain" description="HpaB/PvcC/4-BUDH C-terminal" evidence="4">
    <location>
        <begin position="294"/>
        <end position="474"/>
    </location>
</feature>
<evidence type="ECO:0000259" key="4">
    <source>
        <dbReference type="Pfam" id="PF03241"/>
    </source>
</evidence>
<dbReference type="InterPro" id="IPR009100">
    <property type="entry name" value="AcylCoA_DH/oxidase_NM_dom_sf"/>
</dbReference>
<keyword evidence="1" id="KW-0285">Flavoprotein</keyword>
<dbReference type="InterPro" id="IPR004925">
    <property type="entry name" value="HpaB/PvcC/4-BUDH"/>
</dbReference>
<sequence>MVGTMELKGALNGARYMASLSDDREVWLDGERVNVSTDPAFEGMRNELARLYDQQHQNGTEEIMTFVSPESGKRVSCSYLLPRTPDDLVKRRRNTEHWSRETWGQMARIPDFMASVVVGFYDFRDRLASVDPQFGQNVIDYYAYCRDADLAVTHSIVDPQIDRSSTPLVDADLALQVVKETSAGIVVRGAKQLATLAPFAHELLVYLSASYAQRGKRELVSWFAIPLATPGLKVLCREPFSLHRSGHGHPFARRFDEQDALVIFDDVLVPWNRVFLLYDGDVASRGLASINAWSLYASQVRFHQKLLTFVAAATLMAKSIGVDEFRNIRENLGELVMYAEVVRLGLRGMEADARRTDGGLWAPGSDLALSCFAAQIAPRLQEILRGIGASGLIMQPSEADLRQSALRPFLDRYMRGKAVNVVEKSRLFRLAWDLVGDGSAVRQDLYERWHRGDVARNRTNLFLTFDQTSTVERMLDVIRTDPDA</sequence>
<dbReference type="EMBL" id="NBUC01000191">
    <property type="protein sequence ID" value="PLT91074.1"/>
    <property type="molecule type" value="Genomic_DNA"/>
</dbReference>
<keyword evidence="3" id="KW-0560">Oxidoreductase</keyword>
<dbReference type="Pfam" id="PF11794">
    <property type="entry name" value="HpaB_N"/>
    <property type="match status" value="1"/>
</dbReference>
<dbReference type="PANTHER" id="PTHR36117">
    <property type="entry name" value="4-HYDROXYPHENYLACETATE 3-MONOOXYGENASE-RELATED"/>
    <property type="match status" value="1"/>
</dbReference>
<evidence type="ECO:0000259" key="5">
    <source>
        <dbReference type="Pfam" id="PF11794"/>
    </source>
</evidence>
<keyword evidence="2" id="KW-0274">FAD</keyword>
<gene>
    <name evidence="6" type="ORF">BMJ33_35820</name>
</gene>
<keyword evidence="7" id="KW-1185">Reference proteome</keyword>
<accession>A0ABX4TAA0</accession>
<organism evidence="6 7">
    <name type="scientific">Sinorhizobium medicae</name>
    <dbReference type="NCBI Taxonomy" id="110321"/>
    <lineage>
        <taxon>Bacteria</taxon>
        <taxon>Pseudomonadati</taxon>
        <taxon>Pseudomonadota</taxon>
        <taxon>Alphaproteobacteria</taxon>
        <taxon>Hyphomicrobiales</taxon>
        <taxon>Rhizobiaceae</taxon>
        <taxon>Sinorhizobium/Ensifer group</taxon>
        <taxon>Sinorhizobium</taxon>
    </lineage>
</organism>
<comment type="caution">
    <text evidence="6">The sequence shown here is derived from an EMBL/GenBank/DDBJ whole genome shotgun (WGS) entry which is preliminary data.</text>
</comment>
<evidence type="ECO:0000313" key="7">
    <source>
        <dbReference type="Proteomes" id="UP001190825"/>
    </source>
</evidence>
<dbReference type="Proteomes" id="UP001190825">
    <property type="component" value="Unassembled WGS sequence"/>
</dbReference>
<evidence type="ECO:0000256" key="2">
    <source>
        <dbReference type="ARBA" id="ARBA00022827"/>
    </source>
</evidence>
<dbReference type="Gene3D" id="1.20.140.10">
    <property type="entry name" value="Butyryl-CoA Dehydrogenase, subunit A, domain 3"/>
    <property type="match status" value="1"/>
</dbReference>
<evidence type="ECO:0000256" key="1">
    <source>
        <dbReference type="ARBA" id="ARBA00022630"/>
    </source>
</evidence>